<evidence type="ECO:0008006" key="3">
    <source>
        <dbReference type="Google" id="ProtNLM"/>
    </source>
</evidence>
<comment type="caution">
    <text evidence="1">The sequence shown here is derived from an EMBL/GenBank/DDBJ whole genome shotgun (WGS) entry which is preliminary data.</text>
</comment>
<protein>
    <recommendedName>
        <fullName evidence="3">Outer membrane protein beta-barrel domain-containing protein</fullName>
    </recommendedName>
</protein>
<evidence type="ECO:0000313" key="1">
    <source>
        <dbReference type="EMBL" id="PZR16013.1"/>
    </source>
</evidence>
<reference evidence="1 2" key="1">
    <citation type="submission" date="2017-08" db="EMBL/GenBank/DDBJ databases">
        <title>Infants hospitalized years apart are colonized by the same room-sourced microbial strains.</title>
        <authorList>
            <person name="Brooks B."/>
            <person name="Olm M.R."/>
            <person name="Firek B.A."/>
            <person name="Baker R."/>
            <person name="Thomas B.C."/>
            <person name="Morowitz M.J."/>
            <person name="Banfield J.F."/>
        </authorList>
    </citation>
    <scope>NUCLEOTIDE SEQUENCE [LARGE SCALE GENOMIC DNA]</scope>
    <source>
        <strain evidence="1">S2_003_000_R2_14</strain>
    </source>
</reference>
<sequence length="206" mass="21497">MLSTILVLLVAGAEGEPRVTGGYVAPASLPAGTNAIYGFVGAPELGAGYRQGFGAIELDARASFNLFKVSALIEGGVKFAALEADRFRLAPLLMLGLEFNTGATYFDRHNFAFIGLRPKLGANASYAFTETIHGVAQLEVPLSIALTVPGFQLTPLVGAGGEFHLGGGFSIAVTAHIGMDATKEPLGVTQVRPAWAARLGVGYRLF</sequence>
<dbReference type="EMBL" id="QFQP01000004">
    <property type="protein sequence ID" value="PZR16013.1"/>
    <property type="molecule type" value="Genomic_DNA"/>
</dbReference>
<proteinExistence type="predicted"/>
<gene>
    <name evidence="1" type="ORF">DI536_06855</name>
</gene>
<accession>A0A2W5TRL2</accession>
<evidence type="ECO:0000313" key="2">
    <source>
        <dbReference type="Proteomes" id="UP000249061"/>
    </source>
</evidence>
<organism evidence="1 2">
    <name type="scientific">Archangium gephyra</name>
    <dbReference type="NCBI Taxonomy" id="48"/>
    <lineage>
        <taxon>Bacteria</taxon>
        <taxon>Pseudomonadati</taxon>
        <taxon>Myxococcota</taxon>
        <taxon>Myxococcia</taxon>
        <taxon>Myxococcales</taxon>
        <taxon>Cystobacterineae</taxon>
        <taxon>Archangiaceae</taxon>
        <taxon>Archangium</taxon>
    </lineage>
</organism>
<dbReference type="AlphaFoldDB" id="A0A2W5TRL2"/>
<dbReference type="Proteomes" id="UP000249061">
    <property type="component" value="Unassembled WGS sequence"/>
</dbReference>
<name>A0A2W5TRL2_9BACT</name>